<dbReference type="InterPro" id="IPR035940">
    <property type="entry name" value="CAP_sf"/>
</dbReference>
<feature type="domain" description="SCP" evidence="2">
    <location>
        <begin position="36"/>
        <end position="171"/>
    </location>
</feature>
<dbReference type="InterPro" id="IPR014044">
    <property type="entry name" value="CAP_dom"/>
</dbReference>
<evidence type="ECO:0000313" key="3">
    <source>
        <dbReference type="EMBL" id="KAL0350590.1"/>
    </source>
</evidence>
<dbReference type="AlphaFoldDB" id="A0AAW2P612"/>
<gene>
    <name evidence="3" type="ORF">Sradi_4208200</name>
</gene>
<evidence type="ECO:0000259" key="2">
    <source>
        <dbReference type="SMART" id="SM00198"/>
    </source>
</evidence>
<evidence type="ECO:0000256" key="1">
    <source>
        <dbReference type="SAM" id="SignalP"/>
    </source>
</evidence>
<dbReference type="SUPFAM" id="SSF55797">
    <property type="entry name" value="PR-1-like"/>
    <property type="match status" value="1"/>
</dbReference>
<sequence length="175" mass="19294">MLNIFFAFTAALLLLTSQCSAQPASPPPPPPVAAGNDSKEYLEAHNQARAQVGCPLQWSQPLAKIRQPVGEAPERQTQLQFCKLGQQQIRREPAVGRGFRVTPRAAVETWVAEKKFYNYQDNSCAPDHRCGVYTQVVWKQSVELGCAQAGCAKDQSSLTICFYNPPGNIIGEKPY</sequence>
<comment type="caution">
    <text evidence="3">The sequence shown here is derived from an EMBL/GenBank/DDBJ whole genome shotgun (WGS) entry which is preliminary data.</text>
</comment>
<dbReference type="PANTHER" id="PTHR10334">
    <property type="entry name" value="CYSTEINE-RICH SECRETORY PROTEIN-RELATED"/>
    <property type="match status" value="1"/>
</dbReference>
<organism evidence="3">
    <name type="scientific">Sesamum radiatum</name>
    <name type="common">Black benniseed</name>
    <dbReference type="NCBI Taxonomy" id="300843"/>
    <lineage>
        <taxon>Eukaryota</taxon>
        <taxon>Viridiplantae</taxon>
        <taxon>Streptophyta</taxon>
        <taxon>Embryophyta</taxon>
        <taxon>Tracheophyta</taxon>
        <taxon>Spermatophyta</taxon>
        <taxon>Magnoliopsida</taxon>
        <taxon>eudicotyledons</taxon>
        <taxon>Gunneridae</taxon>
        <taxon>Pentapetalae</taxon>
        <taxon>asterids</taxon>
        <taxon>lamiids</taxon>
        <taxon>Lamiales</taxon>
        <taxon>Pedaliaceae</taxon>
        <taxon>Sesamum</taxon>
    </lineage>
</organism>
<keyword evidence="1" id="KW-0732">Signal</keyword>
<protein>
    <submittedName>
        <fullName evidence="3">STS14 protein</fullName>
    </submittedName>
</protein>
<dbReference type="InterPro" id="IPR001283">
    <property type="entry name" value="CRISP-related"/>
</dbReference>
<reference evidence="3" key="2">
    <citation type="journal article" date="2024" name="Plant">
        <title>Genomic evolution and insights into agronomic trait innovations of Sesamum species.</title>
        <authorList>
            <person name="Miao H."/>
            <person name="Wang L."/>
            <person name="Qu L."/>
            <person name="Liu H."/>
            <person name="Sun Y."/>
            <person name="Le M."/>
            <person name="Wang Q."/>
            <person name="Wei S."/>
            <person name="Zheng Y."/>
            <person name="Lin W."/>
            <person name="Duan Y."/>
            <person name="Cao H."/>
            <person name="Xiong S."/>
            <person name="Wang X."/>
            <person name="Wei L."/>
            <person name="Li C."/>
            <person name="Ma Q."/>
            <person name="Ju M."/>
            <person name="Zhao R."/>
            <person name="Li G."/>
            <person name="Mu C."/>
            <person name="Tian Q."/>
            <person name="Mei H."/>
            <person name="Zhang T."/>
            <person name="Gao T."/>
            <person name="Zhang H."/>
        </authorList>
    </citation>
    <scope>NUCLEOTIDE SEQUENCE</scope>
    <source>
        <strain evidence="3">G02</strain>
    </source>
</reference>
<feature type="signal peptide" evidence="1">
    <location>
        <begin position="1"/>
        <end position="21"/>
    </location>
</feature>
<dbReference type="PRINTS" id="PR00837">
    <property type="entry name" value="V5TPXLIKE"/>
</dbReference>
<reference evidence="3" key="1">
    <citation type="submission" date="2020-06" db="EMBL/GenBank/DDBJ databases">
        <authorList>
            <person name="Li T."/>
            <person name="Hu X."/>
            <person name="Zhang T."/>
            <person name="Song X."/>
            <person name="Zhang H."/>
            <person name="Dai N."/>
            <person name="Sheng W."/>
            <person name="Hou X."/>
            <person name="Wei L."/>
        </authorList>
    </citation>
    <scope>NUCLEOTIDE SEQUENCE</scope>
    <source>
        <strain evidence="3">G02</strain>
        <tissue evidence="3">Leaf</tissue>
    </source>
</reference>
<proteinExistence type="predicted"/>
<dbReference type="FunFam" id="3.40.33.10:FF:000004">
    <property type="entry name" value="CAP, cysteine-rich secretory protein, antigen 5"/>
    <property type="match status" value="1"/>
</dbReference>
<accession>A0AAW2P612</accession>
<dbReference type="EMBL" id="JACGWJ010000018">
    <property type="protein sequence ID" value="KAL0350590.1"/>
    <property type="molecule type" value="Genomic_DNA"/>
</dbReference>
<dbReference type="Pfam" id="PF00188">
    <property type="entry name" value="CAP"/>
    <property type="match status" value="1"/>
</dbReference>
<dbReference type="SMART" id="SM00198">
    <property type="entry name" value="SCP"/>
    <property type="match status" value="1"/>
</dbReference>
<name>A0AAW2P612_SESRA</name>
<dbReference type="Gene3D" id="3.40.33.10">
    <property type="entry name" value="CAP"/>
    <property type="match status" value="1"/>
</dbReference>
<feature type="chain" id="PRO_5043991231" evidence="1">
    <location>
        <begin position="22"/>
        <end position="175"/>
    </location>
</feature>